<dbReference type="InterPro" id="IPR001375">
    <property type="entry name" value="Peptidase_S9_cat"/>
</dbReference>
<evidence type="ECO:0000313" key="9">
    <source>
        <dbReference type="Proteomes" id="UP000275385"/>
    </source>
</evidence>
<evidence type="ECO:0000256" key="6">
    <source>
        <dbReference type="ARBA" id="ARBA00032829"/>
    </source>
</evidence>
<comment type="similarity">
    <text evidence="1">Belongs to the peptidase S9C family.</text>
</comment>
<keyword evidence="5" id="KW-0720">Serine protease</keyword>
<dbReference type="STRING" id="177199.A0A420Y381"/>
<dbReference type="OrthoDB" id="416344at2759"/>
<dbReference type="GO" id="GO:0004252">
    <property type="term" value="F:serine-type endopeptidase activity"/>
    <property type="evidence" value="ECO:0007669"/>
    <property type="project" value="TreeGrafter"/>
</dbReference>
<dbReference type="InterPro" id="IPR029058">
    <property type="entry name" value="AB_hydrolase_fold"/>
</dbReference>
<evidence type="ECO:0000313" key="8">
    <source>
        <dbReference type="EMBL" id="RKU42346.1"/>
    </source>
</evidence>
<organism evidence="8 9">
    <name type="scientific">Coniochaeta pulveracea</name>
    <dbReference type="NCBI Taxonomy" id="177199"/>
    <lineage>
        <taxon>Eukaryota</taxon>
        <taxon>Fungi</taxon>
        <taxon>Dikarya</taxon>
        <taxon>Ascomycota</taxon>
        <taxon>Pezizomycotina</taxon>
        <taxon>Sordariomycetes</taxon>
        <taxon>Sordariomycetidae</taxon>
        <taxon>Coniochaetales</taxon>
        <taxon>Coniochaetaceae</taxon>
        <taxon>Coniochaeta</taxon>
    </lineage>
</organism>
<proteinExistence type="inferred from homology"/>
<dbReference type="PANTHER" id="PTHR42776">
    <property type="entry name" value="SERINE PEPTIDASE S9 FAMILY MEMBER"/>
    <property type="match status" value="1"/>
</dbReference>
<dbReference type="SUPFAM" id="SSF53474">
    <property type="entry name" value="alpha/beta-Hydrolases"/>
    <property type="match status" value="1"/>
</dbReference>
<dbReference type="Gene3D" id="2.120.10.30">
    <property type="entry name" value="TolB, C-terminal domain"/>
    <property type="match status" value="1"/>
</dbReference>
<evidence type="ECO:0000256" key="4">
    <source>
        <dbReference type="ARBA" id="ARBA00022801"/>
    </source>
</evidence>
<keyword evidence="4" id="KW-0378">Hydrolase</keyword>
<evidence type="ECO:0000256" key="1">
    <source>
        <dbReference type="ARBA" id="ARBA00010040"/>
    </source>
</evidence>
<dbReference type="Pfam" id="PF00326">
    <property type="entry name" value="Peptidase_S9"/>
    <property type="match status" value="1"/>
</dbReference>
<evidence type="ECO:0000256" key="2">
    <source>
        <dbReference type="ARBA" id="ARBA00022670"/>
    </source>
</evidence>
<comment type="caution">
    <text evidence="8">The sequence shown here is derived from an EMBL/GenBank/DDBJ whole genome shotgun (WGS) entry which is preliminary data.</text>
</comment>
<protein>
    <recommendedName>
        <fullName evidence="6">Dipeptidyl-peptidase V</fullName>
    </recommendedName>
</protein>
<dbReference type="Gene3D" id="3.40.50.1820">
    <property type="entry name" value="alpha/beta hydrolase"/>
    <property type="match status" value="1"/>
</dbReference>
<sequence>MTLMAKKFTPEVMLSAPRRSAGQPNPTGTHALFSVTSYSFEEHKKTSQIRVLDVKTGNSTLLYEDAAYSEPTWITDKEFLFFKNGGDKGGTFLMLADASKPGSEPSEVRHFKGSLSNLRIKPLSNGGFAFACSAPTTPQGELATPETKEKSRSTGKVYDELFARHWDTWCSKDQNSIWYGRLQRDDSSSVMTFASSSGLTNALAGTKLVSPVPPFGGTGDFDVGPEGLVFVAKDPELKPLASYTKSDLYFIPLSSFEEEPAPKPKVVKTPGLEGYSGSPVFAHDGKRVAFTRMRSRQYESDKTRLMIVDVTSDDLTAEEFYKTEDGEGSWDAKPDAILWSRDDKTIFVTAEEHGRAKVWKLPSHPAEAKELPVALTDKGSVSAITLLAEAGDSDQLFLSSSSIVDNSSYTLLDPSSTTTTLISSTSLSGKKFGLSHSQLSSIWTPSSDKSYNIHSWVLKPSNFSPDKKYPLCFLIHGGPQGAWMDGWSTRWNPAIFAEAGYVVVSPNPTGSSGYGMALQDGITGQWGGRPYDDLVKVFEYVQVNLEYVDMENSVALGASYGGYMINWVQGHALGRKFKALVCHDGVFSTLHQWTTEELFFPIHDFEGTLWENREGYEKWDPARHLDQWATPQLIIHSELDYRLAVTEGLAAFNVLQHKGVPSRLLVFPDENHWVLKPENSLVWHKEVLRWINHYTGLEKDANPAETKVALR</sequence>
<evidence type="ECO:0000256" key="3">
    <source>
        <dbReference type="ARBA" id="ARBA00022729"/>
    </source>
</evidence>
<accession>A0A420Y381</accession>
<dbReference type="Proteomes" id="UP000275385">
    <property type="component" value="Unassembled WGS sequence"/>
</dbReference>
<keyword evidence="9" id="KW-1185">Reference proteome</keyword>
<dbReference type="FunFam" id="3.40.50.1820:FF:000028">
    <property type="entry name" value="S9 family peptidase"/>
    <property type="match status" value="1"/>
</dbReference>
<dbReference type="EMBL" id="QVQW01000058">
    <property type="protein sequence ID" value="RKU42346.1"/>
    <property type="molecule type" value="Genomic_DNA"/>
</dbReference>
<gene>
    <name evidence="8" type="ORF">DL546_005685</name>
</gene>
<dbReference type="AlphaFoldDB" id="A0A420Y381"/>
<reference evidence="8 9" key="1">
    <citation type="submission" date="2018-08" db="EMBL/GenBank/DDBJ databases">
        <title>Draft genome of the lignicolous fungus Coniochaeta pulveracea.</title>
        <authorList>
            <person name="Borstlap C.J."/>
            <person name="De Witt R.N."/>
            <person name="Botha A."/>
            <person name="Volschenk H."/>
        </authorList>
    </citation>
    <scope>NUCLEOTIDE SEQUENCE [LARGE SCALE GENOMIC DNA]</scope>
    <source>
        <strain evidence="8 9">CAB683</strain>
    </source>
</reference>
<feature type="domain" description="Peptidase S9 prolyl oligopeptidase catalytic" evidence="7">
    <location>
        <begin position="487"/>
        <end position="696"/>
    </location>
</feature>
<evidence type="ECO:0000259" key="7">
    <source>
        <dbReference type="Pfam" id="PF00326"/>
    </source>
</evidence>
<dbReference type="PANTHER" id="PTHR42776:SF13">
    <property type="entry name" value="DIPEPTIDYL-PEPTIDASE 5"/>
    <property type="match status" value="1"/>
</dbReference>
<keyword evidence="2" id="KW-0645">Protease</keyword>
<keyword evidence="3" id="KW-0732">Signal</keyword>
<dbReference type="InterPro" id="IPR011042">
    <property type="entry name" value="6-blade_b-propeller_TolB-like"/>
</dbReference>
<dbReference type="SUPFAM" id="SSF82171">
    <property type="entry name" value="DPP6 N-terminal domain-like"/>
    <property type="match status" value="1"/>
</dbReference>
<evidence type="ECO:0000256" key="5">
    <source>
        <dbReference type="ARBA" id="ARBA00022825"/>
    </source>
</evidence>
<name>A0A420Y381_9PEZI</name>
<dbReference type="GO" id="GO:0006508">
    <property type="term" value="P:proteolysis"/>
    <property type="evidence" value="ECO:0007669"/>
    <property type="project" value="UniProtKB-KW"/>
</dbReference>